<dbReference type="GO" id="GO:0046872">
    <property type="term" value="F:metal ion binding"/>
    <property type="evidence" value="ECO:0007669"/>
    <property type="project" value="UniProtKB-UniRule"/>
</dbReference>
<comment type="similarity">
    <text evidence="7 8">Belongs to the cytochrome b5 family.</text>
</comment>
<dbReference type="PANTHER" id="PTHR19359:SF101">
    <property type="entry name" value="CYTOCHROME B5-LIKE HEME_STEROID BINDING DOMAIN CONTAINING PROTEIN, EXPRESSED"/>
    <property type="match status" value="1"/>
</dbReference>
<evidence type="ECO:0000256" key="4">
    <source>
        <dbReference type="ARBA" id="ARBA00022723"/>
    </source>
</evidence>
<keyword evidence="4 8" id="KW-0479">Metal-binding</keyword>
<dbReference type="PRINTS" id="PR00363">
    <property type="entry name" value="CYTOCHROMEB5"/>
</dbReference>
<dbReference type="InterPro" id="IPR001199">
    <property type="entry name" value="Cyt_B5-like_heme/steroid-bd"/>
</dbReference>
<keyword evidence="6 8" id="KW-0472">Membrane</keyword>
<evidence type="ECO:0000256" key="9">
    <source>
        <dbReference type="SAM" id="MobiDB-lite"/>
    </source>
</evidence>
<evidence type="ECO:0000256" key="6">
    <source>
        <dbReference type="ARBA" id="ARBA00023136"/>
    </source>
</evidence>
<sequence length="131" mass="14566">MEELKKIPNSEVRNHTSRNDCWLVIHGKVYDVTKFLDVHPGGHEIMLHASGSGDATQKFEDVGHSSSARKRMENYLIGVVEGYNPSEAPEPRKSSGTKAKAARGKPTIHFSDYLLPLFFLVVAVGGWFVIE</sequence>
<dbReference type="GO" id="GO:0020037">
    <property type="term" value="F:heme binding"/>
    <property type="evidence" value="ECO:0007669"/>
    <property type="project" value="UniProtKB-UniRule"/>
</dbReference>
<accession>A0A1D1XKU4</accession>
<evidence type="ECO:0000256" key="1">
    <source>
        <dbReference type="ARBA" id="ARBA00004370"/>
    </source>
</evidence>
<dbReference type="EMBL" id="GDJX01024927">
    <property type="protein sequence ID" value="JAT43009.1"/>
    <property type="molecule type" value="Transcribed_RNA"/>
</dbReference>
<feature type="transmembrane region" description="Helical" evidence="8">
    <location>
        <begin position="113"/>
        <end position="130"/>
    </location>
</feature>
<keyword evidence="8" id="KW-1133">Transmembrane helix</keyword>
<evidence type="ECO:0000256" key="2">
    <source>
        <dbReference type="ARBA" id="ARBA00022617"/>
    </source>
</evidence>
<gene>
    <name evidence="11" type="primary">CYB5_7</name>
    <name evidence="11" type="ORF">g.61741</name>
</gene>
<dbReference type="SUPFAM" id="SSF55856">
    <property type="entry name" value="Cytochrome b5-like heme/steroid binding domain"/>
    <property type="match status" value="1"/>
</dbReference>
<keyword evidence="3 8" id="KW-0812">Transmembrane</keyword>
<dbReference type="AlphaFoldDB" id="A0A1D1XKU4"/>
<dbReference type="GO" id="GO:0016020">
    <property type="term" value="C:membrane"/>
    <property type="evidence" value="ECO:0007669"/>
    <property type="project" value="UniProtKB-SubCell"/>
</dbReference>
<keyword evidence="5 8" id="KW-0408">Iron</keyword>
<evidence type="ECO:0000256" key="5">
    <source>
        <dbReference type="ARBA" id="ARBA00023004"/>
    </source>
</evidence>
<proteinExistence type="inferred from homology"/>
<dbReference type="SMART" id="SM01117">
    <property type="entry name" value="Cyt-b5"/>
    <property type="match status" value="1"/>
</dbReference>
<dbReference type="Gene3D" id="3.10.120.10">
    <property type="entry name" value="Cytochrome b5-like heme/steroid binding domain"/>
    <property type="match status" value="1"/>
</dbReference>
<dbReference type="InterPro" id="IPR018506">
    <property type="entry name" value="Cyt_B5_heme-BS"/>
</dbReference>
<dbReference type="InterPro" id="IPR036400">
    <property type="entry name" value="Cyt_B5-like_heme/steroid_sf"/>
</dbReference>
<evidence type="ECO:0000313" key="11">
    <source>
        <dbReference type="EMBL" id="JAT43009.1"/>
    </source>
</evidence>
<dbReference type="PROSITE" id="PS50255">
    <property type="entry name" value="CYTOCHROME_B5_2"/>
    <property type="match status" value="1"/>
</dbReference>
<keyword evidence="2 8" id="KW-0349">Heme</keyword>
<dbReference type="PANTHER" id="PTHR19359">
    <property type="entry name" value="CYTOCHROME B5"/>
    <property type="match status" value="1"/>
</dbReference>
<name>A0A1D1XKU4_9ARAE</name>
<evidence type="ECO:0000259" key="10">
    <source>
        <dbReference type="PROSITE" id="PS50255"/>
    </source>
</evidence>
<dbReference type="FunFam" id="3.10.120.10:FF:000002">
    <property type="entry name" value="Cytochrome b5 type B"/>
    <property type="match status" value="1"/>
</dbReference>
<evidence type="ECO:0000256" key="8">
    <source>
        <dbReference type="RuleBase" id="RU362121"/>
    </source>
</evidence>
<comment type="subcellular location">
    <subcellularLocation>
        <location evidence="1">Membrane</location>
    </subcellularLocation>
</comment>
<dbReference type="InterPro" id="IPR050668">
    <property type="entry name" value="Cytochrome_b5"/>
</dbReference>
<protein>
    <submittedName>
        <fullName evidence="11">Cytochrome b5</fullName>
    </submittedName>
</protein>
<evidence type="ECO:0000256" key="7">
    <source>
        <dbReference type="ARBA" id="ARBA00038168"/>
    </source>
</evidence>
<dbReference type="PROSITE" id="PS00191">
    <property type="entry name" value="CYTOCHROME_B5_1"/>
    <property type="match status" value="1"/>
</dbReference>
<feature type="domain" description="Cytochrome b5 heme-binding" evidence="10">
    <location>
        <begin position="4"/>
        <end position="81"/>
    </location>
</feature>
<organism evidence="11">
    <name type="scientific">Anthurium amnicola</name>
    <dbReference type="NCBI Taxonomy" id="1678845"/>
    <lineage>
        <taxon>Eukaryota</taxon>
        <taxon>Viridiplantae</taxon>
        <taxon>Streptophyta</taxon>
        <taxon>Embryophyta</taxon>
        <taxon>Tracheophyta</taxon>
        <taxon>Spermatophyta</taxon>
        <taxon>Magnoliopsida</taxon>
        <taxon>Liliopsida</taxon>
        <taxon>Araceae</taxon>
        <taxon>Pothoideae</taxon>
        <taxon>Potheae</taxon>
        <taxon>Anthurium</taxon>
    </lineage>
</organism>
<reference evidence="11" key="1">
    <citation type="submission" date="2015-07" db="EMBL/GenBank/DDBJ databases">
        <title>Transcriptome Assembly of Anthurium amnicola.</title>
        <authorList>
            <person name="Suzuki J."/>
        </authorList>
    </citation>
    <scope>NUCLEOTIDE SEQUENCE</scope>
</reference>
<dbReference type="Pfam" id="PF00173">
    <property type="entry name" value="Cyt-b5"/>
    <property type="match status" value="1"/>
</dbReference>
<evidence type="ECO:0000256" key="3">
    <source>
        <dbReference type="ARBA" id="ARBA00022692"/>
    </source>
</evidence>
<feature type="region of interest" description="Disordered" evidence="9">
    <location>
        <begin position="83"/>
        <end position="102"/>
    </location>
</feature>